<name>A0A0A8Y3I7_ARUDO</name>
<accession>A0A0A8Y3I7</accession>
<organism evidence="1">
    <name type="scientific">Arundo donax</name>
    <name type="common">Giant reed</name>
    <name type="synonym">Donax arundinaceus</name>
    <dbReference type="NCBI Taxonomy" id="35708"/>
    <lineage>
        <taxon>Eukaryota</taxon>
        <taxon>Viridiplantae</taxon>
        <taxon>Streptophyta</taxon>
        <taxon>Embryophyta</taxon>
        <taxon>Tracheophyta</taxon>
        <taxon>Spermatophyta</taxon>
        <taxon>Magnoliopsida</taxon>
        <taxon>Liliopsida</taxon>
        <taxon>Poales</taxon>
        <taxon>Poaceae</taxon>
        <taxon>PACMAD clade</taxon>
        <taxon>Arundinoideae</taxon>
        <taxon>Arundineae</taxon>
        <taxon>Arundo</taxon>
    </lineage>
</organism>
<protein>
    <submittedName>
        <fullName evidence="1">Uncharacterized protein</fullName>
    </submittedName>
</protein>
<evidence type="ECO:0000313" key="1">
    <source>
        <dbReference type="EMBL" id="JAD19840.1"/>
    </source>
</evidence>
<proteinExistence type="predicted"/>
<sequence>MPKVRRILPVHFHATGTPCVTCGVAAARARFGVACTKHTQLFLVPFH</sequence>
<dbReference type="EMBL" id="GBRH01278055">
    <property type="protein sequence ID" value="JAD19840.1"/>
    <property type="molecule type" value="Transcribed_RNA"/>
</dbReference>
<reference evidence="1" key="2">
    <citation type="journal article" date="2015" name="Data Brief">
        <title>Shoot transcriptome of the giant reed, Arundo donax.</title>
        <authorList>
            <person name="Barrero R.A."/>
            <person name="Guerrero F.D."/>
            <person name="Moolhuijzen P."/>
            <person name="Goolsby J.A."/>
            <person name="Tidwell J."/>
            <person name="Bellgard S.E."/>
            <person name="Bellgard M.I."/>
        </authorList>
    </citation>
    <scope>NUCLEOTIDE SEQUENCE</scope>
    <source>
        <tissue evidence="1">Shoot tissue taken approximately 20 cm above the soil surface</tissue>
    </source>
</reference>
<dbReference type="AlphaFoldDB" id="A0A0A8Y3I7"/>
<reference evidence="1" key="1">
    <citation type="submission" date="2014-09" db="EMBL/GenBank/DDBJ databases">
        <authorList>
            <person name="Magalhaes I.L.F."/>
            <person name="Oliveira U."/>
            <person name="Santos F.R."/>
            <person name="Vidigal T.H.D.A."/>
            <person name="Brescovit A.D."/>
            <person name="Santos A.J."/>
        </authorList>
    </citation>
    <scope>NUCLEOTIDE SEQUENCE</scope>
    <source>
        <tissue evidence="1">Shoot tissue taken approximately 20 cm above the soil surface</tissue>
    </source>
</reference>